<feature type="domain" description="HpcH/HpaI aldolase/citrate lyase" evidence="4">
    <location>
        <begin position="46"/>
        <end position="249"/>
    </location>
</feature>
<dbReference type="HOGENOM" id="CLU_059964_3_2_5"/>
<comment type="caution">
    <text evidence="5">The sequence shown here is derived from an EMBL/GenBank/DDBJ whole genome shotgun (WGS) entry which is preliminary data.</text>
</comment>
<dbReference type="Proteomes" id="UP000001095">
    <property type="component" value="Unassembled WGS sequence"/>
</dbReference>
<proteinExistence type="inferred from homology"/>
<evidence type="ECO:0000256" key="2">
    <source>
        <dbReference type="ARBA" id="ARBA00022723"/>
    </source>
</evidence>
<dbReference type="PANTHER" id="PTHR30502">
    <property type="entry name" value="2-KETO-3-DEOXY-L-RHAMNONATE ALDOLASE"/>
    <property type="match status" value="1"/>
</dbReference>
<dbReference type="GO" id="GO:0046872">
    <property type="term" value="F:metal ion binding"/>
    <property type="evidence" value="ECO:0007669"/>
    <property type="project" value="UniProtKB-KW"/>
</dbReference>
<sequence>MHDPRPNQATIRTETGIEKMANKVKDIWAAGKVVVNGWLAIPSGFSAEVMAQCGFDSVTVDMQHGVQDYQSMIHCFQAMQAHPVTPMVRVPWNEPGIIGKVLDGGAYGVICPMINTKEEAERFVAAAKYPPRGTRSNGPIRAMMYGSAGTYQQTANEETLCIPMIETKTAVENLESILDVKGISGVYIGPSDLGFSYGLHPTLDRTEPEIIAIYEKIVKACEQRGIYPGIHCSGHAGATLAIQRGFKLVTILNDSGLLAMSAKSHIAETRKNSGGKA</sequence>
<keyword evidence="6" id="KW-1185">Reference proteome</keyword>
<dbReference type="Pfam" id="PF03328">
    <property type="entry name" value="HpcH_HpaI"/>
    <property type="match status" value="1"/>
</dbReference>
<dbReference type="PANTHER" id="PTHR30502:SF0">
    <property type="entry name" value="PHOSPHOENOLPYRUVATE CARBOXYLASE FAMILY PROTEIN"/>
    <property type="match status" value="1"/>
</dbReference>
<name>K8PPF0_9BRAD</name>
<protein>
    <recommendedName>
        <fullName evidence="4">HpcH/HpaI aldolase/citrate lyase domain-containing protein</fullName>
    </recommendedName>
</protein>
<accession>K8PPF0</accession>
<dbReference type="EMBL" id="AGWY01000001">
    <property type="protein sequence ID" value="EKS42689.1"/>
    <property type="molecule type" value="Genomic_DNA"/>
</dbReference>
<dbReference type="Gene3D" id="3.20.20.60">
    <property type="entry name" value="Phosphoenolpyruvate-binding domains"/>
    <property type="match status" value="1"/>
</dbReference>
<dbReference type="GO" id="GO:0005737">
    <property type="term" value="C:cytoplasm"/>
    <property type="evidence" value="ECO:0007669"/>
    <property type="project" value="TreeGrafter"/>
</dbReference>
<dbReference type="InterPro" id="IPR040442">
    <property type="entry name" value="Pyrv_kinase-like_dom_sf"/>
</dbReference>
<dbReference type="SUPFAM" id="SSF51621">
    <property type="entry name" value="Phosphoenolpyruvate/pyruvate domain"/>
    <property type="match status" value="1"/>
</dbReference>
<evidence type="ECO:0000256" key="3">
    <source>
        <dbReference type="ARBA" id="ARBA00023239"/>
    </source>
</evidence>
<gene>
    <name evidence="5" type="ORF">HMPREF9696_00232</name>
</gene>
<evidence type="ECO:0000313" key="5">
    <source>
        <dbReference type="EMBL" id="EKS42689.1"/>
    </source>
</evidence>
<dbReference type="InterPro" id="IPR005000">
    <property type="entry name" value="Aldolase/citrate-lyase_domain"/>
</dbReference>
<evidence type="ECO:0000259" key="4">
    <source>
        <dbReference type="Pfam" id="PF03328"/>
    </source>
</evidence>
<comment type="similarity">
    <text evidence="1">Belongs to the HpcH/HpaI aldolase family.</text>
</comment>
<dbReference type="InterPro" id="IPR050251">
    <property type="entry name" value="HpcH-HpaI_aldolase"/>
</dbReference>
<keyword evidence="3" id="KW-0456">Lyase</keyword>
<reference evidence="5 6" key="1">
    <citation type="submission" date="2012-04" db="EMBL/GenBank/DDBJ databases">
        <title>The Genome Sequence of Afipia clevelandensis ATCC 49720.</title>
        <authorList>
            <consortium name="The Broad Institute Genome Sequencing Platform"/>
            <person name="Earl A."/>
            <person name="Ward D."/>
            <person name="Feldgarden M."/>
            <person name="Gevers D."/>
            <person name="Huys G."/>
            <person name="Walker B."/>
            <person name="Young S.K."/>
            <person name="Zeng Q."/>
            <person name="Gargeya S."/>
            <person name="Fitzgerald M."/>
            <person name="Haas B."/>
            <person name="Abouelleil A."/>
            <person name="Alvarado L."/>
            <person name="Arachchi H.M."/>
            <person name="Berlin A."/>
            <person name="Chapman S.B."/>
            <person name="Goldberg J."/>
            <person name="Griggs A."/>
            <person name="Gujja S."/>
            <person name="Hansen M."/>
            <person name="Howarth C."/>
            <person name="Imamovic A."/>
            <person name="Larimer J."/>
            <person name="McCowen C."/>
            <person name="Montmayeur A."/>
            <person name="Murphy C."/>
            <person name="Neiman D."/>
            <person name="Pearson M."/>
            <person name="Priest M."/>
            <person name="Roberts A."/>
            <person name="Saif S."/>
            <person name="Shea T."/>
            <person name="Sisk P."/>
            <person name="Sykes S."/>
            <person name="Wortman J."/>
            <person name="Nusbaum C."/>
            <person name="Birren B."/>
        </authorList>
    </citation>
    <scope>NUCLEOTIDE SEQUENCE [LARGE SCALE GENOMIC DNA]</scope>
    <source>
        <strain evidence="5 6">ATCC 49720</strain>
    </source>
</reference>
<organism evidence="5 6">
    <name type="scientific">Afipia clevelandensis ATCC 49720</name>
    <dbReference type="NCBI Taxonomy" id="883079"/>
    <lineage>
        <taxon>Bacteria</taxon>
        <taxon>Pseudomonadati</taxon>
        <taxon>Pseudomonadota</taxon>
        <taxon>Alphaproteobacteria</taxon>
        <taxon>Hyphomicrobiales</taxon>
        <taxon>Nitrobacteraceae</taxon>
        <taxon>Afipia</taxon>
    </lineage>
</organism>
<keyword evidence="2" id="KW-0479">Metal-binding</keyword>
<dbReference type="PATRIC" id="fig|883079.3.peg.241"/>
<dbReference type="GO" id="GO:0016832">
    <property type="term" value="F:aldehyde-lyase activity"/>
    <property type="evidence" value="ECO:0007669"/>
    <property type="project" value="TreeGrafter"/>
</dbReference>
<evidence type="ECO:0000256" key="1">
    <source>
        <dbReference type="ARBA" id="ARBA00005568"/>
    </source>
</evidence>
<dbReference type="InterPro" id="IPR015813">
    <property type="entry name" value="Pyrv/PenolPyrv_kinase-like_dom"/>
</dbReference>
<dbReference type="AlphaFoldDB" id="K8PPF0"/>
<evidence type="ECO:0000313" key="6">
    <source>
        <dbReference type="Proteomes" id="UP000001095"/>
    </source>
</evidence>